<dbReference type="InterPro" id="IPR036249">
    <property type="entry name" value="Thioredoxin-like_sf"/>
</dbReference>
<accession>A0A6U3YQ28</accession>
<dbReference type="PANTHER" id="PTHR13887:SF41">
    <property type="entry name" value="THIOREDOXIN SUPERFAMILY PROTEIN"/>
    <property type="match status" value="1"/>
</dbReference>
<protein>
    <recommendedName>
        <fullName evidence="1">DSBA-like thioredoxin domain-containing protein</fullName>
    </recommendedName>
</protein>
<dbReference type="AlphaFoldDB" id="A0A6U3YQ28"/>
<dbReference type="Gene3D" id="3.40.30.10">
    <property type="entry name" value="Glutaredoxin"/>
    <property type="match status" value="1"/>
</dbReference>
<evidence type="ECO:0000259" key="1">
    <source>
        <dbReference type="Pfam" id="PF01323"/>
    </source>
</evidence>
<gene>
    <name evidence="2" type="ORF">DBRI1063_LOCUS13003</name>
</gene>
<dbReference type="Pfam" id="PF01323">
    <property type="entry name" value="DSBA"/>
    <property type="match status" value="1"/>
</dbReference>
<organism evidence="2">
    <name type="scientific">Ditylum brightwellii</name>
    <dbReference type="NCBI Taxonomy" id="49249"/>
    <lineage>
        <taxon>Eukaryota</taxon>
        <taxon>Sar</taxon>
        <taxon>Stramenopiles</taxon>
        <taxon>Ochrophyta</taxon>
        <taxon>Bacillariophyta</taxon>
        <taxon>Mediophyceae</taxon>
        <taxon>Lithodesmiophycidae</taxon>
        <taxon>Lithodesmiales</taxon>
        <taxon>Lithodesmiaceae</taxon>
        <taxon>Ditylum</taxon>
    </lineage>
</organism>
<dbReference type="PANTHER" id="PTHR13887">
    <property type="entry name" value="GLUTATHIONE S-TRANSFERASE KAPPA"/>
    <property type="match status" value="1"/>
</dbReference>
<feature type="domain" description="DSBA-like thioredoxin" evidence="1">
    <location>
        <begin position="21"/>
        <end position="156"/>
    </location>
</feature>
<reference evidence="2" key="1">
    <citation type="submission" date="2021-01" db="EMBL/GenBank/DDBJ databases">
        <authorList>
            <person name="Corre E."/>
            <person name="Pelletier E."/>
            <person name="Niang G."/>
            <person name="Scheremetjew M."/>
            <person name="Finn R."/>
            <person name="Kale V."/>
            <person name="Holt S."/>
            <person name="Cochrane G."/>
            <person name="Meng A."/>
            <person name="Brown T."/>
            <person name="Cohen L."/>
        </authorList>
    </citation>
    <scope>NUCLEOTIDE SEQUENCE</scope>
    <source>
        <strain evidence="2">Pop2</strain>
    </source>
</reference>
<sequence length="162" mass="18635">MPSGRGYNKLQHYHEKFGKQNVDRMVPYMKSVGEEYGIKFSYGGHVGNTFNSHRLIWKAREDGGSDLQDKMVESLFKAYFEEEKSLGETEVLKKCCEDVDNMDCASILEDESTGHEEVLQEMEYFKQKYSISGVPFFIVDGKYELSGAQPPEAFLEIFDKLK</sequence>
<dbReference type="EMBL" id="HBGN01020392">
    <property type="protein sequence ID" value="CAD9333827.1"/>
    <property type="molecule type" value="Transcribed_RNA"/>
</dbReference>
<dbReference type="SUPFAM" id="SSF52833">
    <property type="entry name" value="Thioredoxin-like"/>
    <property type="match status" value="1"/>
</dbReference>
<dbReference type="GO" id="GO:0016491">
    <property type="term" value="F:oxidoreductase activity"/>
    <property type="evidence" value="ECO:0007669"/>
    <property type="project" value="InterPro"/>
</dbReference>
<dbReference type="InterPro" id="IPR001853">
    <property type="entry name" value="DSBA-like_thioredoxin_dom"/>
</dbReference>
<proteinExistence type="predicted"/>
<evidence type="ECO:0000313" key="2">
    <source>
        <dbReference type="EMBL" id="CAD9333827.1"/>
    </source>
</evidence>
<name>A0A6U3YQ28_9STRA</name>